<keyword evidence="5" id="KW-1133">Transmembrane helix</keyword>
<evidence type="ECO:0000256" key="1">
    <source>
        <dbReference type="ARBA" id="ARBA00004370"/>
    </source>
</evidence>
<evidence type="ECO:0000313" key="12">
    <source>
        <dbReference type="Proteomes" id="UP001491310"/>
    </source>
</evidence>
<keyword evidence="12" id="KW-1185">Reference proteome</keyword>
<organism evidence="11 12">
    <name type="scientific">Coccomyxa subellipsoidea</name>
    <dbReference type="NCBI Taxonomy" id="248742"/>
    <lineage>
        <taxon>Eukaryota</taxon>
        <taxon>Viridiplantae</taxon>
        <taxon>Chlorophyta</taxon>
        <taxon>core chlorophytes</taxon>
        <taxon>Trebouxiophyceae</taxon>
        <taxon>Trebouxiophyceae incertae sedis</taxon>
        <taxon>Coccomyxaceae</taxon>
        <taxon>Coccomyxa</taxon>
    </lineage>
</organism>
<evidence type="ECO:0000256" key="5">
    <source>
        <dbReference type="ARBA" id="ARBA00022989"/>
    </source>
</evidence>
<proteinExistence type="predicted"/>
<dbReference type="InterPro" id="IPR050584">
    <property type="entry name" value="Cholesterol_7-desaturase"/>
</dbReference>
<dbReference type="PROSITE" id="PS51296">
    <property type="entry name" value="RIESKE"/>
    <property type="match status" value="1"/>
</dbReference>
<evidence type="ECO:0000256" key="4">
    <source>
        <dbReference type="ARBA" id="ARBA00022723"/>
    </source>
</evidence>
<evidence type="ECO:0000259" key="10">
    <source>
        <dbReference type="PROSITE" id="PS51296"/>
    </source>
</evidence>
<evidence type="ECO:0000256" key="2">
    <source>
        <dbReference type="ARBA" id="ARBA00022692"/>
    </source>
</evidence>
<dbReference type="InterPro" id="IPR017941">
    <property type="entry name" value="Rieske_2Fe-2S"/>
</dbReference>
<keyword evidence="4" id="KW-0479">Metal-binding</keyword>
<gene>
    <name evidence="11" type="ORF">WJX75_008839</name>
</gene>
<dbReference type="PANTHER" id="PTHR21266:SF32">
    <property type="entry name" value="CHOLESTEROL 7-DESATURASE NVD"/>
    <property type="match status" value="1"/>
</dbReference>
<dbReference type="Pfam" id="PF00355">
    <property type="entry name" value="Rieske"/>
    <property type="match status" value="1"/>
</dbReference>
<evidence type="ECO:0000256" key="3">
    <source>
        <dbReference type="ARBA" id="ARBA00022714"/>
    </source>
</evidence>
<dbReference type="SUPFAM" id="SSF50022">
    <property type="entry name" value="ISP domain"/>
    <property type="match status" value="1"/>
</dbReference>
<keyword evidence="9" id="KW-0472">Membrane</keyword>
<protein>
    <recommendedName>
        <fullName evidence="10">Rieske domain-containing protein</fullName>
    </recommendedName>
</protein>
<comment type="caution">
    <text evidence="11">The sequence shown here is derived from an EMBL/GenBank/DDBJ whole genome shotgun (WGS) entry which is preliminary data.</text>
</comment>
<keyword evidence="8" id="KW-0411">Iron-sulfur</keyword>
<dbReference type="InterPro" id="IPR036922">
    <property type="entry name" value="Rieske_2Fe-2S_sf"/>
</dbReference>
<dbReference type="EMBL" id="JALJOT010000017">
    <property type="protein sequence ID" value="KAK9901697.1"/>
    <property type="molecule type" value="Genomic_DNA"/>
</dbReference>
<keyword evidence="7" id="KW-0408">Iron</keyword>
<reference evidence="11 12" key="1">
    <citation type="journal article" date="2024" name="Nat. Commun.">
        <title>Phylogenomics reveals the evolutionary origins of lichenization in chlorophyte algae.</title>
        <authorList>
            <person name="Puginier C."/>
            <person name="Libourel C."/>
            <person name="Otte J."/>
            <person name="Skaloud P."/>
            <person name="Haon M."/>
            <person name="Grisel S."/>
            <person name="Petersen M."/>
            <person name="Berrin J.G."/>
            <person name="Delaux P.M."/>
            <person name="Dal Grande F."/>
            <person name="Keller J."/>
        </authorList>
    </citation>
    <scope>NUCLEOTIDE SEQUENCE [LARGE SCALE GENOMIC DNA]</scope>
    <source>
        <strain evidence="11 12">SAG 216-7</strain>
    </source>
</reference>
<sequence>MLRLSLDPFFWGRNGDTAAAEIGQSAVFDWFKAWYPLAIAQELDPGIPHPVQLLGKSLVLWRPGGEKTWRVFEDRCPHRLAPLSEGRIDATDGSLFCNYHGWRFDGEGKCLNIPQLAGQQTRISDSPRACAVSYPTYEDEGLVWVWPSSGAEAHREAESWRQSNGGPGITPLTGPDEHLVGGWYMRDVPVRWETVRENAFNDPSHDNVLHHGYFIANRSNAQNFLQLAETWKGHLVFHDILDADIAIQAGVDRNRAQKKRVFTPSAADRQPAAFHQWLRKHGGGAVPFEQNPDAAVGVPGGQMQRELLLDRFLSHTVHCSACRKAYNAMQLLQKVALREA</sequence>
<keyword evidence="2" id="KW-0812">Transmembrane</keyword>
<evidence type="ECO:0000256" key="9">
    <source>
        <dbReference type="ARBA" id="ARBA00023136"/>
    </source>
</evidence>
<keyword evidence="6" id="KW-0560">Oxidoreductase</keyword>
<dbReference type="Proteomes" id="UP001491310">
    <property type="component" value="Unassembled WGS sequence"/>
</dbReference>
<comment type="subcellular location">
    <subcellularLocation>
        <location evidence="1">Membrane</location>
    </subcellularLocation>
</comment>
<accession>A0ABR2YBQ7</accession>
<feature type="domain" description="Rieske" evidence="10">
    <location>
        <begin position="34"/>
        <end position="145"/>
    </location>
</feature>
<evidence type="ECO:0000313" key="11">
    <source>
        <dbReference type="EMBL" id="KAK9901697.1"/>
    </source>
</evidence>
<evidence type="ECO:0000256" key="6">
    <source>
        <dbReference type="ARBA" id="ARBA00023002"/>
    </source>
</evidence>
<evidence type="ECO:0000256" key="7">
    <source>
        <dbReference type="ARBA" id="ARBA00023004"/>
    </source>
</evidence>
<keyword evidence="3" id="KW-0001">2Fe-2S</keyword>
<name>A0ABR2YBQ7_9CHLO</name>
<dbReference type="Gene3D" id="2.102.10.10">
    <property type="entry name" value="Rieske [2Fe-2S] iron-sulphur domain"/>
    <property type="match status" value="1"/>
</dbReference>
<evidence type="ECO:0000256" key="8">
    <source>
        <dbReference type="ARBA" id="ARBA00023014"/>
    </source>
</evidence>
<dbReference type="PANTHER" id="PTHR21266">
    <property type="entry name" value="IRON-SULFUR DOMAIN CONTAINING PROTEIN"/>
    <property type="match status" value="1"/>
</dbReference>